<evidence type="ECO:0000256" key="5">
    <source>
        <dbReference type="SAM" id="Phobius"/>
    </source>
</evidence>
<dbReference type="Proteomes" id="UP000273307">
    <property type="component" value="Unassembled WGS sequence"/>
</dbReference>
<feature type="transmembrane region" description="Helical" evidence="5">
    <location>
        <begin position="108"/>
        <end position="127"/>
    </location>
</feature>
<keyword evidence="4 5" id="KW-0472">Membrane</keyword>
<feature type="transmembrane region" description="Helical" evidence="5">
    <location>
        <begin position="21"/>
        <end position="41"/>
    </location>
</feature>
<dbReference type="AlphaFoldDB" id="A0A498PRC2"/>
<dbReference type="GO" id="GO:0022857">
    <property type="term" value="F:transmembrane transporter activity"/>
    <property type="evidence" value="ECO:0007669"/>
    <property type="project" value="InterPro"/>
</dbReference>
<comment type="subcellular location">
    <subcellularLocation>
        <location evidence="1">Membrane</location>
        <topology evidence="1">Multi-pass membrane protein</topology>
    </subcellularLocation>
</comment>
<dbReference type="PANTHER" id="PTHR23514:SF13">
    <property type="entry name" value="INNER MEMBRANE PROTEIN YBJJ"/>
    <property type="match status" value="1"/>
</dbReference>
<dbReference type="InterPro" id="IPR051788">
    <property type="entry name" value="MFS_Transporter"/>
</dbReference>
<dbReference type="CDD" id="cd17393">
    <property type="entry name" value="MFS_MosC_like"/>
    <property type="match status" value="1"/>
</dbReference>
<keyword evidence="2 5" id="KW-0812">Transmembrane</keyword>
<feature type="transmembrane region" description="Helical" evidence="5">
    <location>
        <begin position="314"/>
        <end position="332"/>
    </location>
</feature>
<evidence type="ECO:0000256" key="3">
    <source>
        <dbReference type="ARBA" id="ARBA00022989"/>
    </source>
</evidence>
<name>A0A498PRC2_9MYCO</name>
<feature type="transmembrane region" description="Helical" evidence="5">
    <location>
        <begin position="289"/>
        <end position="308"/>
    </location>
</feature>
<evidence type="ECO:0000256" key="2">
    <source>
        <dbReference type="ARBA" id="ARBA00022692"/>
    </source>
</evidence>
<proteinExistence type="predicted"/>
<protein>
    <submittedName>
        <fullName evidence="6">Inner membrane protein YbjJ</fullName>
    </submittedName>
</protein>
<feature type="transmembrane region" description="Helical" evidence="5">
    <location>
        <begin position="257"/>
        <end position="277"/>
    </location>
</feature>
<feature type="transmembrane region" description="Helical" evidence="5">
    <location>
        <begin position="344"/>
        <end position="363"/>
    </location>
</feature>
<dbReference type="EMBL" id="UPHP01000013">
    <property type="protein sequence ID" value="VBA34095.1"/>
    <property type="molecule type" value="Genomic_DNA"/>
</dbReference>
<keyword evidence="7" id="KW-1185">Reference proteome</keyword>
<dbReference type="Gene3D" id="1.20.1250.20">
    <property type="entry name" value="MFS general substrate transporter like domains"/>
    <property type="match status" value="1"/>
</dbReference>
<dbReference type="GO" id="GO:0016020">
    <property type="term" value="C:membrane"/>
    <property type="evidence" value="ECO:0007669"/>
    <property type="project" value="UniProtKB-SubCell"/>
</dbReference>
<organism evidence="6 7">
    <name type="scientific">Mycobacterium attenuatum</name>
    <dbReference type="NCBI Taxonomy" id="2341086"/>
    <lineage>
        <taxon>Bacteria</taxon>
        <taxon>Bacillati</taxon>
        <taxon>Actinomycetota</taxon>
        <taxon>Actinomycetes</taxon>
        <taxon>Mycobacteriales</taxon>
        <taxon>Mycobacteriaceae</taxon>
        <taxon>Mycobacterium</taxon>
    </lineage>
</organism>
<feature type="transmembrane region" description="Helical" evidence="5">
    <location>
        <begin position="85"/>
        <end position="102"/>
    </location>
</feature>
<dbReference type="InterPro" id="IPR036259">
    <property type="entry name" value="MFS_trans_sf"/>
</dbReference>
<dbReference type="SUPFAM" id="SSF103473">
    <property type="entry name" value="MFS general substrate transporter"/>
    <property type="match status" value="1"/>
</dbReference>
<accession>A0A498PRC2</accession>
<feature type="transmembrane region" description="Helical" evidence="5">
    <location>
        <begin position="369"/>
        <end position="392"/>
    </location>
</feature>
<evidence type="ECO:0000313" key="6">
    <source>
        <dbReference type="EMBL" id="VBA34095.1"/>
    </source>
</evidence>
<dbReference type="RefSeq" id="WP_122494699.1">
    <property type="nucleotide sequence ID" value="NZ_UPHP01000013.1"/>
</dbReference>
<evidence type="ECO:0000256" key="1">
    <source>
        <dbReference type="ARBA" id="ARBA00004141"/>
    </source>
</evidence>
<dbReference type="Pfam" id="PF07690">
    <property type="entry name" value="MFS_1"/>
    <property type="match status" value="1"/>
</dbReference>
<dbReference type="InterPro" id="IPR011701">
    <property type="entry name" value="MFS"/>
</dbReference>
<feature type="transmembrane region" description="Helical" evidence="5">
    <location>
        <begin position="214"/>
        <end position="237"/>
    </location>
</feature>
<keyword evidence="3 5" id="KW-1133">Transmembrane helix</keyword>
<feature type="transmembrane region" description="Helical" evidence="5">
    <location>
        <begin position="148"/>
        <end position="169"/>
    </location>
</feature>
<dbReference type="OrthoDB" id="151222at2"/>
<gene>
    <name evidence="6" type="primary">ybjJ</name>
    <name evidence="6" type="ORF">LAUMK136_00590</name>
</gene>
<evidence type="ECO:0000313" key="7">
    <source>
        <dbReference type="Proteomes" id="UP000273307"/>
    </source>
</evidence>
<reference evidence="6 7" key="1">
    <citation type="submission" date="2018-09" db="EMBL/GenBank/DDBJ databases">
        <authorList>
            <person name="Tagini F."/>
        </authorList>
    </citation>
    <scope>NUCLEOTIDE SEQUENCE [LARGE SCALE GENOMIC DNA]</scope>
    <source>
        <strain evidence="6 7">MK136</strain>
    </source>
</reference>
<sequence>MSTRVARPVLPSDPLLRRAKLGVTAAFVAHAVLFSSWVAHIPQVKAELELSNGQLGAALFGAPLGSVISMVLSHWALPRWGSHRLVPINLAGYAASGLTVGLAGSGRWLFAALALWGMFQGGLDVAMNTQAGTVERLAATPLMARFHGMWSVGAFLGALIGTVCVTAGVRLTTQLAVLGAIVLIVAAALNLGVIADRHAGAAAEATGRPGKRAWMTTTVAILGAVAFISLLCEGAAADWSANYLQDVLGDGPQDGDGIAGLGFAGFTLAMVVTRLGGPRLQSRIASRRLLPVLAMLAAAGMTVALISANPVLSVLGFATLGAGVALLVPTAFSAAYSATTAGSAIALVAAIGWLGYLMGPPLIGFLADLIGLPGALVTIPLMISIAAVAIHYTDAFEAADQFHRDAVTSPAD</sequence>
<feature type="transmembrane region" description="Helical" evidence="5">
    <location>
        <begin position="53"/>
        <end position="73"/>
    </location>
</feature>
<dbReference type="PANTHER" id="PTHR23514">
    <property type="entry name" value="BYPASS OF STOP CODON PROTEIN 6"/>
    <property type="match status" value="1"/>
</dbReference>
<evidence type="ECO:0000256" key="4">
    <source>
        <dbReference type="ARBA" id="ARBA00023136"/>
    </source>
</evidence>
<feature type="transmembrane region" description="Helical" evidence="5">
    <location>
        <begin position="175"/>
        <end position="194"/>
    </location>
</feature>